<evidence type="ECO:0000256" key="3">
    <source>
        <dbReference type="ARBA" id="ARBA00022490"/>
    </source>
</evidence>
<dbReference type="PROSITE" id="PS51101">
    <property type="entry name" value="PTS_EIIB_TYPE_4"/>
    <property type="match status" value="1"/>
</dbReference>
<dbReference type="InterPro" id="IPR036667">
    <property type="entry name" value="PTS_IIB_sorbose-sp_sf"/>
</dbReference>
<keyword evidence="4 9" id="KW-0762">Sugar transport</keyword>
<evidence type="ECO:0000256" key="6">
    <source>
        <dbReference type="ARBA" id="ARBA00022683"/>
    </source>
</evidence>
<dbReference type="EMBL" id="VTPS01000005">
    <property type="protein sequence ID" value="TZE82566.1"/>
    <property type="molecule type" value="Genomic_DNA"/>
</dbReference>
<evidence type="ECO:0000259" key="8">
    <source>
        <dbReference type="PROSITE" id="PS51101"/>
    </source>
</evidence>
<evidence type="ECO:0000256" key="1">
    <source>
        <dbReference type="ARBA" id="ARBA00004496"/>
    </source>
</evidence>
<evidence type="ECO:0000256" key="4">
    <source>
        <dbReference type="ARBA" id="ARBA00022597"/>
    </source>
</evidence>
<dbReference type="Pfam" id="PF03830">
    <property type="entry name" value="PTSIIB_sorb"/>
    <property type="match status" value="1"/>
</dbReference>
<keyword evidence="2" id="KW-0813">Transport</keyword>
<dbReference type="RefSeq" id="WP_149544805.1">
    <property type="nucleotide sequence ID" value="NZ_VTPS01000005.1"/>
</dbReference>
<dbReference type="GO" id="GO:0005737">
    <property type="term" value="C:cytoplasm"/>
    <property type="evidence" value="ECO:0007669"/>
    <property type="project" value="UniProtKB-SubCell"/>
</dbReference>
<dbReference type="CDD" id="cd00001">
    <property type="entry name" value="PTS_IIB_man"/>
    <property type="match status" value="1"/>
</dbReference>
<comment type="caution">
    <text evidence="9">The sequence shown here is derived from an EMBL/GenBank/DDBJ whole genome shotgun (WGS) entry which is preliminary data.</text>
</comment>
<keyword evidence="5" id="KW-0808">Transferase</keyword>
<dbReference type="InterPro" id="IPR004720">
    <property type="entry name" value="PTS_IIB_sorbose-sp"/>
</dbReference>
<sequence>MSLSLIRIDDRLIHGQVVLSWSRYIGANLILVADDKVARDMVRKTLLQAVAPQGIRVDVLPVSDAADRIKGGSYDRYNVLMLFTTPGDVLRFVGKGISIKSVNIGGISYKAGKRMVTKSVAVDDEDIEALKKLGEMGIEVEVRVLPEDSKIYILQRI</sequence>
<name>A0A5D8QFF9_9THEO</name>
<accession>A0A5D8QFF9</accession>
<dbReference type="GO" id="GO:0009401">
    <property type="term" value="P:phosphoenolpyruvate-dependent sugar phosphotransferase system"/>
    <property type="evidence" value="ECO:0007669"/>
    <property type="project" value="UniProtKB-KW"/>
</dbReference>
<proteinExistence type="predicted"/>
<keyword evidence="10" id="KW-1185">Reference proteome</keyword>
<keyword evidence="6" id="KW-0598">Phosphotransferase system</keyword>
<feature type="domain" description="PTS EIIB type-4" evidence="8">
    <location>
        <begin position="1"/>
        <end position="157"/>
    </location>
</feature>
<evidence type="ECO:0000313" key="10">
    <source>
        <dbReference type="Proteomes" id="UP000322976"/>
    </source>
</evidence>
<evidence type="ECO:0000256" key="2">
    <source>
        <dbReference type="ARBA" id="ARBA00022448"/>
    </source>
</evidence>
<keyword evidence="3" id="KW-0963">Cytoplasm</keyword>
<evidence type="ECO:0000256" key="7">
    <source>
        <dbReference type="ARBA" id="ARBA00022777"/>
    </source>
</evidence>
<dbReference type="GO" id="GO:0008982">
    <property type="term" value="F:protein-N(PI)-phosphohistidine-sugar phosphotransferase activity"/>
    <property type="evidence" value="ECO:0007669"/>
    <property type="project" value="InterPro"/>
</dbReference>
<dbReference type="GO" id="GO:0016301">
    <property type="term" value="F:kinase activity"/>
    <property type="evidence" value="ECO:0007669"/>
    <property type="project" value="UniProtKB-KW"/>
</dbReference>
<dbReference type="SUPFAM" id="SSF52728">
    <property type="entry name" value="PTS IIb component"/>
    <property type="match status" value="1"/>
</dbReference>
<dbReference type="Gene3D" id="3.40.35.10">
    <property type="entry name" value="Phosphotransferase system, sorbose subfamily IIB component"/>
    <property type="match status" value="1"/>
</dbReference>
<keyword evidence="7" id="KW-0418">Kinase</keyword>
<dbReference type="Proteomes" id="UP000322976">
    <property type="component" value="Unassembled WGS sequence"/>
</dbReference>
<evidence type="ECO:0000256" key="5">
    <source>
        <dbReference type="ARBA" id="ARBA00022679"/>
    </source>
</evidence>
<reference evidence="9 10" key="1">
    <citation type="submission" date="2019-08" db="EMBL/GenBank/DDBJ databases">
        <title>Calorimonas adulescens gen. nov., sp. nov., an anaerobic thermophilic bacterium from Sakhalin hot spring.</title>
        <authorList>
            <person name="Khomyakova M.A."/>
            <person name="Merkel A.Y."/>
            <person name="Novikov A."/>
            <person name="Bonch-Osmolovskaya E.A."/>
            <person name="Slobodkin A.I."/>
        </authorList>
    </citation>
    <scope>NUCLEOTIDE SEQUENCE [LARGE SCALE GENOMIC DNA]</scope>
    <source>
        <strain evidence="9 10">A05MB</strain>
    </source>
</reference>
<comment type="subcellular location">
    <subcellularLocation>
        <location evidence="1">Cytoplasm</location>
    </subcellularLocation>
</comment>
<evidence type="ECO:0000313" key="9">
    <source>
        <dbReference type="EMBL" id="TZE82566.1"/>
    </source>
</evidence>
<gene>
    <name evidence="9" type="ORF">FWJ32_04620</name>
</gene>
<organism evidence="9 10">
    <name type="scientific">Calorimonas adulescens</name>
    <dbReference type="NCBI Taxonomy" id="2606906"/>
    <lineage>
        <taxon>Bacteria</taxon>
        <taxon>Bacillati</taxon>
        <taxon>Bacillota</taxon>
        <taxon>Clostridia</taxon>
        <taxon>Thermoanaerobacterales</taxon>
        <taxon>Thermoanaerobacteraceae</taxon>
        <taxon>Calorimonas</taxon>
    </lineage>
</organism>
<protein>
    <submittedName>
        <fullName evidence="9">PTS sugar transporter subunit IIB</fullName>
    </submittedName>
</protein>
<dbReference type="AlphaFoldDB" id="A0A5D8QFF9"/>